<feature type="transmembrane region" description="Helical" evidence="1">
    <location>
        <begin position="152"/>
        <end position="169"/>
    </location>
</feature>
<feature type="transmembrane region" description="Helical" evidence="1">
    <location>
        <begin position="20"/>
        <end position="48"/>
    </location>
</feature>
<sequence>MHVFKRVTWVKDLAEALPSIVFIALWRGGVGLEAAGWIAALLSAMVLFLHQVSQTRSNPLFLGINIHLLLVTPVIVGIHSLGMHEVGRFLETNSYNGVFVTILATGGLLTLFSPRGFIGLESRQSHLPYSLILLAASAIAAAWSFAFAGPGVLSVALPATGLFILRRVLIAHAKGASGLLGLAVAPVAGGMTAAWLSDGS</sequence>
<dbReference type="Proteomes" id="UP001342418">
    <property type="component" value="Chromosome"/>
</dbReference>
<dbReference type="EMBL" id="CP030941">
    <property type="protein sequence ID" value="UUP16284.1"/>
    <property type="molecule type" value="Genomic_DNA"/>
</dbReference>
<keyword evidence="1" id="KW-0812">Transmembrane</keyword>
<reference evidence="2 3" key="1">
    <citation type="submission" date="2018-07" db="EMBL/GenBank/DDBJ databases">
        <title>Genome sequence of Nitratireductor thuwali#1536.</title>
        <authorList>
            <person name="Michoud G."/>
            <person name="Merlino G."/>
            <person name="Sefrji F.O."/>
            <person name="Daffonchio D."/>
        </authorList>
    </citation>
    <scope>NUCLEOTIDE SEQUENCE [LARGE SCALE GENOMIC DNA]</scope>
    <source>
        <strain evidence="3">Nit1536</strain>
    </source>
</reference>
<feature type="transmembrane region" description="Helical" evidence="1">
    <location>
        <begin position="60"/>
        <end position="82"/>
    </location>
</feature>
<keyword evidence="3" id="KW-1185">Reference proteome</keyword>
<keyword evidence="1" id="KW-1133">Transmembrane helix</keyword>
<accession>A0ABY5MG99</accession>
<gene>
    <name evidence="2" type="ORF">NTH_00729</name>
</gene>
<dbReference type="RefSeq" id="WP_338528720.1">
    <property type="nucleotide sequence ID" value="NZ_CP030941.1"/>
</dbReference>
<name>A0ABY5MG99_9HYPH</name>
<feature type="transmembrane region" description="Helical" evidence="1">
    <location>
        <begin position="94"/>
        <end position="114"/>
    </location>
</feature>
<evidence type="ECO:0000256" key="1">
    <source>
        <dbReference type="SAM" id="Phobius"/>
    </source>
</evidence>
<protein>
    <submittedName>
        <fullName evidence="2">Uncharacterized protein</fullName>
    </submittedName>
</protein>
<evidence type="ECO:0000313" key="3">
    <source>
        <dbReference type="Proteomes" id="UP001342418"/>
    </source>
</evidence>
<feature type="transmembrane region" description="Helical" evidence="1">
    <location>
        <begin position="176"/>
        <end position="196"/>
    </location>
</feature>
<proteinExistence type="predicted"/>
<feature type="transmembrane region" description="Helical" evidence="1">
    <location>
        <begin position="126"/>
        <end position="146"/>
    </location>
</feature>
<evidence type="ECO:0000313" key="2">
    <source>
        <dbReference type="EMBL" id="UUP16284.1"/>
    </source>
</evidence>
<keyword evidence="1" id="KW-0472">Membrane</keyword>
<organism evidence="2 3">
    <name type="scientific">Nitratireductor thuwali</name>
    <dbReference type="NCBI Taxonomy" id="2267699"/>
    <lineage>
        <taxon>Bacteria</taxon>
        <taxon>Pseudomonadati</taxon>
        <taxon>Pseudomonadota</taxon>
        <taxon>Alphaproteobacteria</taxon>
        <taxon>Hyphomicrobiales</taxon>
        <taxon>Phyllobacteriaceae</taxon>
        <taxon>Nitratireductor</taxon>
    </lineage>
</organism>